<dbReference type="PANTHER" id="PTHR10634">
    <property type="entry name" value="AN1-TYPE ZINC FINGER PROTEIN"/>
    <property type="match status" value="1"/>
</dbReference>
<dbReference type="AlphaFoldDB" id="A0A388JYU5"/>
<dbReference type="Pfam" id="PF01754">
    <property type="entry name" value="zf-A20"/>
    <property type="match status" value="1"/>
</dbReference>
<dbReference type="Gene3D" id="1.20.5.4770">
    <property type="match status" value="1"/>
</dbReference>
<dbReference type="Gramene" id="GBG62883">
    <property type="protein sequence ID" value="GBG62883"/>
    <property type="gene ID" value="CBR_g34255"/>
</dbReference>
<evidence type="ECO:0000256" key="4">
    <source>
        <dbReference type="ARBA" id="ARBA00022833"/>
    </source>
</evidence>
<name>A0A388JYU5_CHABU</name>
<dbReference type="InterPro" id="IPR000058">
    <property type="entry name" value="Znf_AN1"/>
</dbReference>
<feature type="compositionally biased region" description="Basic and acidic residues" evidence="6">
    <location>
        <begin position="120"/>
        <end position="136"/>
    </location>
</feature>
<organism evidence="9 10">
    <name type="scientific">Chara braunii</name>
    <name type="common">Braun's stonewort</name>
    <dbReference type="NCBI Taxonomy" id="69332"/>
    <lineage>
        <taxon>Eukaryota</taxon>
        <taxon>Viridiplantae</taxon>
        <taxon>Streptophyta</taxon>
        <taxon>Charophyceae</taxon>
        <taxon>Charales</taxon>
        <taxon>Characeae</taxon>
        <taxon>Chara</taxon>
    </lineage>
</organism>
<keyword evidence="4" id="KW-0862">Zinc</keyword>
<comment type="function">
    <text evidence="1">May be involved in environmental stress response.</text>
</comment>
<dbReference type="OrthoDB" id="428577at2759"/>
<evidence type="ECO:0000256" key="2">
    <source>
        <dbReference type="ARBA" id="ARBA00022723"/>
    </source>
</evidence>
<evidence type="ECO:0000313" key="10">
    <source>
        <dbReference type="Proteomes" id="UP000265515"/>
    </source>
</evidence>
<dbReference type="PROSITE" id="PS51039">
    <property type="entry name" value="ZF_AN1"/>
    <property type="match status" value="1"/>
</dbReference>
<dbReference type="PANTHER" id="PTHR10634:SF149">
    <property type="entry name" value="AN1-TYPE DOMAIN-CONTAINING PROTEIN-RELATED"/>
    <property type="match status" value="1"/>
</dbReference>
<feature type="region of interest" description="Disordered" evidence="6">
    <location>
        <begin position="69"/>
        <end position="143"/>
    </location>
</feature>
<dbReference type="GO" id="GO:0008270">
    <property type="term" value="F:zinc ion binding"/>
    <property type="evidence" value="ECO:0007669"/>
    <property type="project" value="UniProtKB-KW"/>
</dbReference>
<keyword evidence="2" id="KW-0479">Metal-binding</keyword>
<dbReference type="InterPro" id="IPR050652">
    <property type="entry name" value="AN1_A20_ZnFinger"/>
</dbReference>
<evidence type="ECO:0000313" key="9">
    <source>
        <dbReference type="EMBL" id="GBG62883.1"/>
    </source>
</evidence>
<evidence type="ECO:0000256" key="5">
    <source>
        <dbReference type="PROSITE-ProRule" id="PRU00449"/>
    </source>
</evidence>
<dbReference type="SUPFAM" id="SSF118310">
    <property type="entry name" value="AN1-like Zinc finger"/>
    <property type="match status" value="1"/>
</dbReference>
<keyword evidence="10" id="KW-1185">Reference proteome</keyword>
<dbReference type="Pfam" id="PF01428">
    <property type="entry name" value="zf-AN1"/>
    <property type="match status" value="1"/>
</dbReference>
<dbReference type="SUPFAM" id="SSF57716">
    <property type="entry name" value="Glucocorticoid receptor-like (DNA-binding domain)"/>
    <property type="match status" value="1"/>
</dbReference>
<accession>A0A388JYU5</accession>
<dbReference type="PROSITE" id="PS51036">
    <property type="entry name" value="ZF_A20"/>
    <property type="match status" value="1"/>
</dbReference>
<evidence type="ECO:0000259" key="7">
    <source>
        <dbReference type="PROSITE" id="PS51036"/>
    </source>
</evidence>
<evidence type="ECO:0000256" key="1">
    <source>
        <dbReference type="ARBA" id="ARBA00003732"/>
    </source>
</evidence>
<evidence type="ECO:0000259" key="8">
    <source>
        <dbReference type="PROSITE" id="PS51039"/>
    </source>
</evidence>
<dbReference type="Gene3D" id="4.10.1110.10">
    <property type="entry name" value="AN1-like Zinc finger"/>
    <property type="match status" value="1"/>
</dbReference>
<dbReference type="EMBL" id="BFEA01000033">
    <property type="protein sequence ID" value="GBG62883.1"/>
    <property type="molecule type" value="Genomic_DNA"/>
</dbReference>
<dbReference type="FunFam" id="4.10.1110.10:FF:000001">
    <property type="entry name" value="Zinc finger AN1-type containing 6"/>
    <property type="match status" value="1"/>
</dbReference>
<dbReference type="SMART" id="SM00259">
    <property type="entry name" value="ZnF_A20"/>
    <property type="match status" value="1"/>
</dbReference>
<dbReference type="GO" id="GO:0003677">
    <property type="term" value="F:DNA binding"/>
    <property type="evidence" value="ECO:0007669"/>
    <property type="project" value="InterPro"/>
</dbReference>
<feature type="compositionally biased region" description="Low complexity" evidence="6">
    <location>
        <begin position="82"/>
        <end position="95"/>
    </location>
</feature>
<comment type="caution">
    <text evidence="9">The sequence shown here is derived from an EMBL/GenBank/DDBJ whole genome shotgun (WGS) entry which is preliminary data.</text>
</comment>
<evidence type="ECO:0008006" key="11">
    <source>
        <dbReference type="Google" id="ProtNLM"/>
    </source>
</evidence>
<reference evidence="9 10" key="1">
    <citation type="journal article" date="2018" name="Cell">
        <title>The Chara Genome: Secondary Complexity and Implications for Plant Terrestrialization.</title>
        <authorList>
            <person name="Nishiyama T."/>
            <person name="Sakayama H."/>
            <person name="Vries J.D."/>
            <person name="Buschmann H."/>
            <person name="Saint-Marcoux D."/>
            <person name="Ullrich K.K."/>
            <person name="Haas F.B."/>
            <person name="Vanderstraeten L."/>
            <person name="Becker D."/>
            <person name="Lang D."/>
            <person name="Vosolsobe S."/>
            <person name="Rombauts S."/>
            <person name="Wilhelmsson P.K.I."/>
            <person name="Janitza P."/>
            <person name="Kern R."/>
            <person name="Heyl A."/>
            <person name="Rumpler F."/>
            <person name="Villalobos L.I.A.C."/>
            <person name="Clay J.M."/>
            <person name="Skokan R."/>
            <person name="Toyoda A."/>
            <person name="Suzuki Y."/>
            <person name="Kagoshima H."/>
            <person name="Schijlen E."/>
            <person name="Tajeshwar N."/>
            <person name="Catarino B."/>
            <person name="Hetherington A.J."/>
            <person name="Saltykova A."/>
            <person name="Bonnot C."/>
            <person name="Breuninger H."/>
            <person name="Symeonidi A."/>
            <person name="Radhakrishnan G.V."/>
            <person name="Van Nieuwerburgh F."/>
            <person name="Deforce D."/>
            <person name="Chang C."/>
            <person name="Karol K.G."/>
            <person name="Hedrich R."/>
            <person name="Ulvskov P."/>
            <person name="Glockner G."/>
            <person name="Delwiche C.F."/>
            <person name="Petrasek J."/>
            <person name="Van de Peer Y."/>
            <person name="Friml J."/>
            <person name="Beilby M."/>
            <person name="Dolan L."/>
            <person name="Kohara Y."/>
            <person name="Sugano S."/>
            <person name="Fujiyama A."/>
            <person name="Delaux P.-M."/>
            <person name="Quint M."/>
            <person name="TheiBen G."/>
            <person name="Hagemann M."/>
            <person name="Harholt J."/>
            <person name="Dunand C."/>
            <person name="Zachgo S."/>
            <person name="Langdale J."/>
            <person name="Maumus F."/>
            <person name="Straeten D.V.D."/>
            <person name="Gould S.B."/>
            <person name="Rensing S.A."/>
        </authorList>
    </citation>
    <scope>NUCLEOTIDE SEQUENCE [LARGE SCALE GENOMIC DNA]</scope>
    <source>
        <strain evidence="9 10">S276</strain>
    </source>
</reference>
<dbReference type="InterPro" id="IPR002653">
    <property type="entry name" value="Znf_A20"/>
</dbReference>
<gene>
    <name evidence="9" type="ORF">CBR_g34255</name>
</gene>
<feature type="domain" description="A20-type" evidence="7">
    <location>
        <begin position="15"/>
        <end position="49"/>
    </location>
</feature>
<evidence type="ECO:0000256" key="6">
    <source>
        <dbReference type="SAM" id="MobiDB-lite"/>
    </source>
</evidence>
<proteinExistence type="predicted"/>
<protein>
    <recommendedName>
        <fullName evidence="11">AN1-type domain-containing protein</fullName>
    </recommendedName>
</protein>
<dbReference type="STRING" id="69332.A0A388JYU5"/>
<feature type="domain" description="AN1-type" evidence="8">
    <location>
        <begin position="167"/>
        <end position="213"/>
    </location>
</feature>
<feature type="compositionally biased region" description="Polar residues" evidence="6">
    <location>
        <begin position="96"/>
        <end position="117"/>
    </location>
</feature>
<dbReference type="InterPro" id="IPR035896">
    <property type="entry name" value="AN1-like_Znf"/>
</dbReference>
<dbReference type="Proteomes" id="UP000265515">
    <property type="component" value="Unassembled WGS sequence"/>
</dbReference>
<dbReference type="OMA" id="NCAYDYK"/>
<keyword evidence="3 5" id="KW-0863">Zinc-finger</keyword>
<dbReference type="SMART" id="SM00154">
    <property type="entry name" value="ZnF_AN1"/>
    <property type="match status" value="1"/>
</dbReference>
<sequence length="232" mass="25019">MAEREQRLDEGAYQPEQPVLCANNCGFFGNPMCMNLCSKCYRDYTEQQKAAASIEQAATEGAIAAEEANAAKQRGGDHMMVSPSGSESTSGSSSSRAMVTESSAGPSTSLQEQQQVPSIHGERQSSELQQVRDERGSAAMEGGSVAMEGVATSSGMSEDSLPERKVRKQRNRCFSCNKRVGLTGFPCRCGYVYCAVHRYSDKHNCAYDYKAAGRDAIAKANPTVVATKIEKI</sequence>
<evidence type="ECO:0000256" key="3">
    <source>
        <dbReference type="ARBA" id="ARBA00022771"/>
    </source>
</evidence>